<dbReference type="Gene3D" id="3.40.190.170">
    <property type="entry name" value="Bacterial extracellular solute-binding protein, family 7"/>
    <property type="match status" value="1"/>
</dbReference>
<accession>A0ABV6GDM1</accession>
<feature type="chain" id="PRO_5046123052" evidence="4">
    <location>
        <begin position="22"/>
        <end position="346"/>
    </location>
</feature>
<evidence type="ECO:0000256" key="1">
    <source>
        <dbReference type="ARBA" id="ARBA00009023"/>
    </source>
</evidence>
<organism evidence="5 6">
    <name type="scientific">Metabacillus herbersteinensis</name>
    <dbReference type="NCBI Taxonomy" id="283816"/>
    <lineage>
        <taxon>Bacteria</taxon>
        <taxon>Bacillati</taxon>
        <taxon>Bacillota</taxon>
        <taxon>Bacilli</taxon>
        <taxon>Bacillales</taxon>
        <taxon>Bacillaceae</taxon>
        <taxon>Metabacillus</taxon>
    </lineage>
</organism>
<dbReference type="PANTHER" id="PTHR33376">
    <property type="match status" value="1"/>
</dbReference>
<dbReference type="NCBIfam" id="NF037995">
    <property type="entry name" value="TRAP_S1"/>
    <property type="match status" value="1"/>
</dbReference>
<evidence type="ECO:0000256" key="2">
    <source>
        <dbReference type="ARBA" id="ARBA00022448"/>
    </source>
</evidence>
<gene>
    <name evidence="5" type="ORF">ACFFIX_09915</name>
</gene>
<dbReference type="CDD" id="cd13603">
    <property type="entry name" value="PBP2_TRAP_Siap_TeaA_like"/>
    <property type="match status" value="1"/>
</dbReference>
<evidence type="ECO:0000256" key="4">
    <source>
        <dbReference type="SAM" id="SignalP"/>
    </source>
</evidence>
<dbReference type="EMBL" id="JBHLVO010000006">
    <property type="protein sequence ID" value="MFC0271770.1"/>
    <property type="molecule type" value="Genomic_DNA"/>
</dbReference>
<evidence type="ECO:0000313" key="6">
    <source>
        <dbReference type="Proteomes" id="UP001589854"/>
    </source>
</evidence>
<keyword evidence="6" id="KW-1185">Reference proteome</keyword>
<dbReference type="RefSeq" id="WP_378933284.1">
    <property type="nucleotide sequence ID" value="NZ_JBHLVO010000006.1"/>
</dbReference>
<dbReference type="InterPro" id="IPR004682">
    <property type="entry name" value="TRAP_DctP"/>
</dbReference>
<dbReference type="PANTHER" id="PTHR33376:SF7">
    <property type="entry name" value="C4-DICARBOXYLATE-BINDING PROTEIN DCTB"/>
    <property type="match status" value="1"/>
</dbReference>
<sequence>MRKKFTLLLSMTLIFSLFLVGCGNQNESAGGESSGGEKKQYVLKLGHVGPADTEHPWQKYVEDFSEKVEEQTGGQVKVEAYPASQLGADREMLEGMQQGVVDMALVGTIAMGNFVPEYQVWDLPYIFPSDQEKKDEIVNGAIGEELAGSAREKGFEVISYWHHSNRSMSNSVRPIKSIDDLEGLKVRVVENPSSLDWFGSIGTVPTPMAFNELYTGLQQGVVDGQDNGPGLTYGSKFYEVQPYYTYTEHIYSVLAFMVSKKTWDKLPEDVQTTLKELATEVGKEQLKYSLDMEVKYGEMMEEAGVEVHRLSPEEIKRFEESALPTYEEVAPAIGEDLVNKMLEYKE</sequence>
<dbReference type="Proteomes" id="UP001589854">
    <property type="component" value="Unassembled WGS sequence"/>
</dbReference>
<comment type="caution">
    <text evidence="5">The sequence shown here is derived from an EMBL/GenBank/DDBJ whole genome shotgun (WGS) entry which is preliminary data.</text>
</comment>
<comment type="similarity">
    <text evidence="1">Belongs to the bacterial solute-binding protein 7 family.</text>
</comment>
<protein>
    <submittedName>
        <fullName evidence="5">TRAP transporter substrate-binding protein</fullName>
    </submittedName>
</protein>
<evidence type="ECO:0000313" key="5">
    <source>
        <dbReference type="EMBL" id="MFC0271770.1"/>
    </source>
</evidence>
<dbReference type="NCBIfam" id="TIGR00787">
    <property type="entry name" value="dctP"/>
    <property type="match status" value="1"/>
</dbReference>
<dbReference type="InterPro" id="IPR018389">
    <property type="entry name" value="DctP_fam"/>
</dbReference>
<feature type="signal peptide" evidence="4">
    <location>
        <begin position="1"/>
        <end position="21"/>
    </location>
</feature>
<proteinExistence type="inferred from homology"/>
<dbReference type="InterPro" id="IPR038404">
    <property type="entry name" value="TRAP_DctP_sf"/>
</dbReference>
<keyword evidence="2" id="KW-0813">Transport</keyword>
<name>A0ABV6GDM1_9BACI</name>
<dbReference type="PIRSF" id="PIRSF006470">
    <property type="entry name" value="DctB"/>
    <property type="match status" value="1"/>
</dbReference>
<dbReference type="Pfam" id="PF03480">
    <property type="entry name" value="DctP"/>
    <property type="match status" value="1"/>
</dbReference>
<keyword evidence="3 4" id="KW-0732">Signal</keyword>
<dbReference type="PROSITE" id="PS51257">
    <property type="entry name" value="PROKAR_LIPOPROTEIN"/>
    <property type="match status" value="1"/>
</dbReference>
<evidence type="ECO:0000256" key="3">
    <source>
        <dbReference type="ARBA" id="ARBA00022729"/>
    </source>
</evidence>
<dbReference type="SUPFAM" id="SSF53850">
    <property type="entry name" value="Periplasmic binding protein-like II"/>
    <property type="match status" value="1"/>
</dbReference>
<reference evidence="5 6" key="1">
    <citation type="submission" date="2024-09" db="EMBL/GenBank/DDBJ databases">
        <authorList>
            <person name="Sun Q."/>
            <person name="Mori K."/>
        </authorList>
    </citation>
    <scope>NUCLEOTIDE SEQUENCE [LARGE SCALE GENOMIC DNA]</scope>
    <source>
        <strain evidence="5 6">CCM 7228</strain>
    </source>
</reference>